<evidence type="ECO:0000313" key="3">
    <source>
        <dbReference type="Proteomes" id="UP000677913"/>
    </source>
</evidence>
<reference evidence="2" key="1">
    <citation type="submission" date="2021-04" db="EMBL/GenBank/DDBJ databases">
        <title>Genome based classification of Actinospica acidithermotolerans sp. nov., an actinobacterium isolated from an Indonesian hot spring.</title>
        <authorList>
            <person name="Kusuma A.B."/>
            <person name="Putra K.E."/>
            <person name="Nafisah S."/>
            <person name="Loh J."/>
            <person name="Nouioui I."/>
            <person name="Goodfellow M."/>
        </authorList>
    </citation>
    <scope>NUCLEOTIDE SEQUENCE</scope>
    <source>
        <strain evidence="2">DSM 45618</strain>
    </source>
</reference>
<dbReference type="EMBL" id="JAGSXH010000018">
    <property type="protein sequence ID" value="MBS2962956.1"/>
    <property type="molecule type" value="Genomic_DNA"/>
</dbReference>
<evidence type="ECO:0000256" key="1">
    <source>
        <dbReference type="SAM" id="MobiDB-lite"/>
    </source>
</evidence>
<dbReference type="Proteomes" id="UP000677913">
    <property type="component" value="Unassembled WGS sequence"/>
</dbReference>
<dbReference type="SUPFAM" id="SSF50939">
    <property type="entry name" value="Sialidases"/>
    <property type="match status" value="1"/>
</dbReference>
<organism evidence="2 3">
    <name type="scientific">Actinocrinis puniceicyclus</name>
    <dbReference type="NCBI Taxonomy" id="977794"/>
    <lineage>
        <taxon>Bacteria</taxon>
        <taxon>Bacillati</taxon>
        <taxon>Actinomycetota</taxon>
        <taxon>Actinomycetes</taxon>
        <taxon>Catenulisporales</taxon>
        <taxon>Actinospicaceae</taxon>
        <taxon>Actinocrinis</taxon>
    </lineage>
</organism>
<proteinExistence type="predicted"/>
<protein>
    <recommendedName>
        <fullName evidence="4">Exo-alpha-sialidase</fullName>
    </recommendedName>
</protein>
<comment type="caution">
    <text evidence="2">The sequence shown here is derived from an EMBL/GenBank/DDBJ whole genome shotgun (WGS) entry which is preliminary data.</text>
</comment>
<sequence length="172" mass="18082">MIAGAGRRNISKSSRRKAGPPTGRRPRQEPYTITGNDGIVFTRSLGGGRGFEAPITLAPATAAQAATLPVTAIGPDGTLCVLYVLLIASADGARTWSPPLTLARAPAGISPFTCNPRSRSFDPRQAVGTGSTRRLGTYQALTAEHDVFHPMWTDTRTGDTQIFTASITNAAC</sequence>
<dbReference type="RefSeq" id="WP_211466190.1">
    <property type="nucleotide sequence ID" value="NZ_JAGSXH010000018.1"/>
</dbReference>
<evidence type="ECO:0008006" key="4">
    <source>
        <dbReference type="Google" id="ProtNLM"/>
    </source>
</evidence>
<evidence type="ECO:0000313" key="2">
    <source>
        <dbReference type="EMBL" id="MBS2962956.1"/>
    </source>
</evidence>
<dbReference type="AlphaFoldDB" id="A0A8J7WIJ0"/>
<accession>A0A8J7WIJ0</accession>
<dbReference type="InterPro" id="IPR036278">
    <property type="entry name" value="Sialidase_sf"/>
</dbReference>
<gene>
    <name evidence="2" type="ORF">KGA66_07870</name>
</gene>
<keyword evidence="3" id="KW-1185">Reference proteome</keyword>
<name>A0A8J7WIJ0_9ACTN</name>
<feature type="compositionally biased region" description="Basic residues" evidence="1">
    <location>
        <begin position="9"/>
        <end position="18"/>
    </location>
</feature>
<feature type="region of interest" description="Disordered" evidence="1">
    <location>
        <begin position="1"/>
        <end position="34"/>
    </location>
</feature>